<dbReference type="InterPro" id="IPR013320">
    <property type="entry name" value="ConA-like_dom_sf"/>
</dbReference>
<dbReference type="SUPFAM" id="SSF49899">
    <property type="entry name" value="Concanavalin A-like lectins/glucanases"/>
    <property type="match status" value="3"/>
</dbReference>
<reference evidence="3" key="2">
    <citation type="submission" date="2025-09" db="UniProtKB">
        <authorList>
            <consortium name="Ensembl"/>
        </authorList>
    </citation>
    <scope>IDENTIFICATION</scope>
</reference>
<evidence type="ECO:0000256" key="1">
    <source>
        <dbReference type="PROSITE-ProRule" id="PRU00122"/>
    </source>
</evidence>
<dbReference type="STRING" id="7757.ENSPMAP00000004613"/>
<proteinExistence type="predicted"/>
<dbReference type="OMA" id="CIANVYV"/>
<dbReference type="Pfam" id="PF02210">
    <property type="entry name" value="Laminin_G_2"/>
    <property type="match status" value="3"/>
</dbReference>
<dbReference type="GO" id="GO:0007155">
    <property type="term" value="P:cell adhesion"/>
    <property type="evidence" value="ECO:0007669"/>
    <property type="project" value="InterPro"/>
</dbReference>
<protein>
    <recommendedName>
        <fullName evidence="2">Laminin G domain-containing protein</fullName>
    </recommendedName>
</protein>
<comment type="caution">
    <text evidence="1">Lacks conserved residue(s) required for the propagation of feature annotation.</text>
</comment>
<dbReference type="Gene3D" id="2.60.120.200">
    <property type="match status" value="3"/>
</dbReference>
<feature type="domain" description="Laminin G" evidence="2">
    <location>
        <begin position="266"/>
        <end position="447"/>
    </location>
</feature>
<dbReference type="PANTHER" id="PTHR15036:SF47">
    <property type="entry name" value="LAMININ SUBUNIT ALPHA-4"/>
    <property type="match status" value="1"/>
</dbReference>
<dbReference type="SMART" id="SM00282">
    <property type="entry name" value="LamG"/>
    <property type="match status" value="3"/>
</dbReference>
<name>S4RHD1_PETMA</name>
<dbReference type="HOGENOM" id="CLU_456780_0_0_1"/>
<reference evidence="3" key="1">
    <citation type="submission" date="2025-08" db="UniProtKB">
        <authorList>
            <consortium name="Ensembl"/>
        </authorList>
    </citation>
    <scope>IDENTIFICATION</scope>
</reference>
<evidence type="ECO:0000313" key="3">
    <source>
        <dbReference type="Ensembl" id="ENSPMAP00000004613.1"/>
    </source>
</evidence>
<dbReference type="InterPro" id="IPR001791">
    <property type="entry name" value="Laminin_G"/>
</dbReference>
<dbReference type="InterPro" id="IPR010307">
    <property type="entry name" value="Laminin_dom_II"/>
</dbReference>
<dbReference type="PANTHER" id="PTHR15036">
    <property type="entry name" value="PIKACHURIN-LIKE PROTEIN"/>
    <property type="match status" value="1"/>
</dbReference>
<dbReference type="Pfam" id="PF06009">
    <property type="entry name" value="Laminin_II"/>
    <property type="match status" value="1"/>
</dbReference>
<dbReference type="CDD" id="cd00110">
    <property type="entry name" value="LamG"/>
    <property type="match status" value="3"/>
</dbReference>
<sequence length="598" mass="65911">ASSAVKDLTDLVPELLKKLAELEGKNITADVAGNLSKIREIIEAARHSASLAKVAMKFNGTSGVNVRLGSPLEELRPYTSVALYLLDADPARGDDTTGDDSRFLFYLGKKTGLGDYIGAFLEKKKVVFVYNLGIGDTFLRFPEPDAIINSKAFTYVRFERFNRLGQIMLQEALLPVNNKRIFKTTSVASRKDYLLDLDPANTVLYVGGAPAGAQLPAALSLPNFVGNLELAAINENITSLYNFEKTYFMNTATDNPAKRAVTWPSDGAFTAEHRGFAVRAHRPPWLTIYACFLASRRTSMDDGILLFMEKDNKFMCLSIYNGQLHFVFDFGAGPVVPKYSSVIKIHQKDYYAVQLNVYQLVSKVSLNVGPKSERLFFDVFSPEIQSLWSVVGNIAYIGGVPKGRIPDSIKQHLPVQTSYKGCMKALKVMTSAISLKLIPTSGIIYGCYDNFVVSRGADFTGAGYLSFQPEGFDATDFECGLTFKTTSPSGLLMGSADRGDDLQISMVETGKVQLKLGTITIRSLTNGFNDGLPHYVKVTRQGNTVRMAVDNKYEPDTEMVRRRRASRQAPGQLYFLGGYAEASASRFNGCIANVYVRR</sequence>
<dbReference type="InterPro" id="IPR050372">
    <property type="entry name" value="Neurexin-related_CASP"/>
</dbReference>
<evidence type="ECO:0000259" key="2">
    <source>
        <dbReference type="PROSITE" id="PS50025"/>
    </source>
</evidence>
<accession>S4RHD1</accession>
<organism evidence="3">
    <name type="scientific">Petromyzon marinus</name>
    <name type="common">Sea lamprey</name>
    <dbReference type="NCBI Taxonomy" id="7757"/>
    <lineage>
        <taxon>Eukaryota</taxon>
        <taxon>Metazoa</taxon>
        <taxon>Chordata</taxon>
        <taxon>Craniata</taxon>
        <taxon>Vertebrata</taxon>
        <taxon>Cyclostomata</taxon>
        <taxon>Hyperoartia</taxon>
        <taxon>Petromyzontiformes</taxon>
        <taxon>Petromyzontidae</taxon>
        <taxon>Petromyzon</taxon>
    </lineage>
</organism>
<dbReference type="GeneTree" id="ENSGT00940000156537"/>
<dbReference type="Ensembl" id="ENSPMAT00000004632.1">
    <property type="protein sequence ID" value="ENSPMAP00000004613.1"/>
    <property type="gene ID" value="ENSPMAG00000004192.1"/>
</dbReference>
<dbReference type="PROSITE" id="PS50025">
    <property type="entry name" value="LAM_G_DOMAIN"/>
    <property type="match status" value="2"/>
</dbReference>
<dbReference type="AlphaFoldDB" id="S4RHD1"/>
<feature type="domain" description="Laminin G" evidence="2">
    <location>
        <begin position="454"/>
        <end position="598"/>
    </location>
</feature>